<dbReference type="Pfam" id="PF02581">
    <property type="entry name" value="TMP-TENI"/>
    <property type="match status" value="1"/>
</dbReference>
<name>A0A2S0N8I4_9HYPH</name>
<protein>
    <submittedName>
        <fullName evidence="3">Thiamine phosphate synthase</fullName>
    </submittedName>
</protein>
<dbReference type="KEGG" id="phr:C6569_03690"/>
<dbReference type="Gene3D" id="3.20.20.70">
    <property type="entry name" value="Aldolase class I"/>
    <property type="match status" value="1"/>
</dbReference>
<keyword evidence="1" id="KW-0472">Membrane</keyword>
<keyword evidence="1" id="KW-0812">Transmembrane</keyword>
<dbReference type="GO" id="GO:0009228">
    <property type="term" value="P:thiamine biosynthetic process"/>
    <property type="evidence" value="ECO:0007669"/>
    <property type="project" value="UniProtKB-KW"/>
</dbReference>
<evidence type="ECO:0000256" key="1">
    <source>
        <dbReference type="SAM" id="Phobius"/>
    </source>
</evidence>
<organism evidence="3 4">
    <name type="scientific">Phreatobacter cathodiphilus</name>
    <dbReference type="NCBI Taxonomy" id="1868589"/>
    <lineage>
        <taxon>Bacteria</taxon>
        <taxon>Pseudomonadati</taxon>
        <taxon>Pseudomonadota</taxon>
        <taxon>Alphaproteobacteria</taxon>
        <taxon>Hyphomicrobiales</taxon>
        <taxon>Phreatobacteraceae</taxon>
        <taxon>Phreatobacter</taxon>
    </lineage>
</organism>
<evidence type="ECO:0000313" key="3">
    <source>
        <dbReference type="EMBL" id="AVO44243.1"/>
    </source>
</evidence>
<feature type="domain" description="Thiamine phosphate synthase/TenI" evidence="2">
    <location>
        <begin position="14"/>
        <end position="195"/>
    </location>
</feature>
<dbReference type="EMBL" id="CP027668">
    <property type="protein sequence ID" value="AVO44243.1"/>
    <property type="molecule type" value="Genomic_DNA"/>
</dbReference>
<evidence type="ECO:0000313" key="4">
    <source>
        <dbReference type="Proteomes" id="UP000237889"/>
    </source>
</evidence>
<keyword evidence="4" id="KW-1185">Reference proteome</keyword>
<evidence type="ECO:0000259" key="2">
    <source>
        <dbReference type="Pfam" id="PF02581"/>
    </source>
</evidence>
<reference evidence="3 4" key="1">
    <citation type="submission" date="2018-03" db="EMBL/GenBank/DDBJ databases">
        <title>Genome sequencing of Phreatobacter sp.</title>
        <authorList>
            <person name="Kim S.-J."/>
            <person name="Heo J."/>
            <person name="Kwon S.-W."/>
        </authorList>
    </citation>
    <scope>NUCLEOTIDE SEQUENCE [LARGE SCALE GENOMIC DNA]</scope>
    <source>
        <strain evidence="3 4">S-12</strain>
    </source>
</reference>
<dbReference type="SUPFAM" id="SSF51391">
    <property type="entry name" value="Thiamin phosphate synthase"/>
    <property type="match status" value="1"/>
</dbReference>
<dbReference type="InterPro" id="IPR022998">
    <property type="entry name" value="ThiamineP_synth_TenI"/>
</dbReference>
<accession>A0A2S0N8I4</accession>
<dbReference type="Proteomes" id="UP000237889">
    <property type="component" value="Chromosome"/>
</dbReference>
<dbReference type="InterPro" id="IPR013785">
    <property type="entry name" value="Aldolase_TIM"/>
</dbReference>
<dbReference type="RefSeq" id="WP_106747573.1">
    <property type="nucleotide sequence ID" value="NZ_CP027668.1"/>
</dbReference>
<dbReference type="CDD" id="cd00564">
    <property type="entry name" value="TMP_TenI"/>
    <property type="match status" value="1"/>
</dbReference>
<proteinExistence type="predicted"/>
<sequence>MRDSRTPDPVDTQLVLVTPLLDDPEGFLPVLAGALAAGPVAAVIGRFAPCDERTLVNRIKALAPVVQKAGAAFMAEAPVEAVMRGGADGIHLVHTAEALAEAVSRLAPQRMVGVGGLKSKDDAMAAGEAGADYVMFGEAHVSRYAEKDGVLPPFHAVVERVAWWAEVFQVPVVGFAPDIAGVEALARVRADFVALGQPVWDHPEGPAAAVAAALALMRAGAAA</sequence>
<keyword evidence="1" id="KW-1133">Transmembrane helix</keyword>
<gene>
    <name evidence="3" type="ORF">C6569_03690</name>
</gene>
<feature type="transmembrane region" description="Helical" evidence="1">
    <location>
        <begin position="26"/>
        <end position="48"/>
    </location>
</feature>
<dbReference type="OrthoDB" id="7159061at2"/>
<dbReference type="InterPro" id="IPR036206">
    <property type="entry name" value="ThiamineP_synth_sf"/>
</dbReference>
<dbReference type="AlphaFoldDB" id="A0A2S0N8I4"/>